<accession>A0ABU4DVF4</accession>
<dbReference type="Proteomes" id="UP001276150">
    <property type="component" value="Unassembled WGS sequence"/>
</dbReference>
<protein>
    <submittedName>
        <fullName evidence="1">Uncharacterized protein</fullName>
    </submittedName>
</protein>
<sequence length="221" mass="22076">MGLLHSNTQQGQRSAAWEQVSQAAQATGIPLPPPITLPALPDLSGGCNATQLEAALGQAAAGALRAMLAAPALQAQIAGAVGGQAAQLDDYLAVLGRERQTILDQLADLTGTEGALGQAQELLGGLRGALGQATSIPIAGELLTSVSAACPAVGALLTFAESGISSAESALSGVQATAAALASKLAQLTDVESHAQELRTQLQQRIDSLPDLFLDAIGGEG</sequence>
<dbReference type="RefSeq" id="WP_317641723.1">
    <property type="nucleotide sequence ID" value="NZ_JAPMIV010000059.1"/>
</dbReference>
<name>A0ABU4DVF4_9DEIO</name>
<gene>
    <name evidence="1" type="ORF">ORD21_17350</name>
</gene>
<keyword evidence="2" id="KW-1185">Reference proteome</keyword>
<organism evidence="1 2">
    <name type="scientific">Deinococcus arenicola</name>
    <dbReference type="NCBI Taxonomy" id="2994950"/>
    <lineage>
        <taxon>Bacteria</taxon>
        <taxon>Thermotogati</taxon>
        <taxon>Deinococcota</taxon>
        <taxon>Deinococci</taxon>
        <taxon>Deinococcales</taxon>
        <taxon>Deinococcaceae</taxon>
        <taxon>Deinococcus</taxon>
    </lineage>
</organism>
<evidence type="ECO:0000313" key="2">
    <source>
        <dbReference type="Proteomes" id="UP001276150"/>
    </source>
</evidence>
<dbReference type="EMBL" id="JAPMIV010000059">
    <property type="protein sequence ID" value="MDV6376363.1"/>
    <property type="molecule type" value="Genomic_DNA"/>
</dbReference>
<evidence type="ECO:0000313" key="1">
    <source>
        <dbReference type="EMBL" id="MDV6376363.1"/>
    </source>
</evidence>
<reference evidence="1 2" key="1">
    <citation type="submission" date="2022-11" db="EMBL/GenBank/DDBJ databases">
        <title>Deinococcus ZS9-10, Low Temperature and Draught-tolerating, UV-resistant Bacteria from Continental Antarctica.</title>
        <authorList>
            <person name="Cheng L."/>
        </authorList>
    </citation>
    <scope>NUCLEOTIDE SEQUENCE [LARGE SCALE GENOMIC DNA]</scope>
    <source>
        <strain evidence="1 2">ZS9-10</strain>
    </source>
</reference>
<comment type="caution">
    <text evidence="1">The sequence shown here is derived from an EMBL/GenBank/DDBJ whole genome shotgun (WGS) entry which is preliminary data.</text>
</comment>
<proteinExistence type="predicted"/>